<dbReference type="InterPro" id="IPR011044">
    <property type="entry name" value="Quino_amine_DH_bsu"/>
</dbReference>
<proteinExistence type="predicted"/>
<dbReference type="PROSITE" id="PS51318">
    <property type="entry name" value="TAT"/>
    <property type="match status" value="1"/>
</dbReference>
<keyword evidence="4" id="KW-1185">Reference proteome</keyword>
<reference evidence="3 4" key="1">
    <citation type="submission" date="2024-10" db="EMBL/GenBank/DDBJ databases">
        <title>The Natural Products Discovery Center: Release of the First 8490 Sequenced Strains for Exploring Actinobacteria Biosynthetic Diversity.</title>
        <authorList>
            <person name="Kalkreuter E."/>
            <person name="Kautsar S.A."/>
            <person name="Yang D."/>
            <person name="Bader C.D."/>
            <person name="Teijaro C.N."/>
            <person name="Fluegel L."/>
            <person name="Davis C.M."/>
            <person name="Simpson J.R."/>
            <person name="Lauterbach L."/>
            <person name="Steele A.D."/>
            <person name="Gui C."/>
            <person name="Meng S."/>
            <person name="Li G."/>
            <person name="Viehrig K."/>
            <person name="Ye F."/>
            <person name="Su P."/>
            <person name="Kiefer A.F."/>
            <person name="Nichols A."/>
            <person name="Cepeda A.J."/>
            <person name="Yan W."/>
            <person name="Fan B."/>
            <person name="Jiang Y."/>
            <person name="Adhikari A."/>
            <person name="Zheng C.-J."/>
            <person name="Schuster L."/>
            <person name="Cowan T.M."/>
            <person name="Smanski M.J."/>
            <person name="Chevrette M.G."/>
            <person name="De Carvalho L.P.S."/>
            <person name="Shen B."/>
        </authorList>
    </citation>
    <scope>NUCLEOTIDE SEQUENCE [LARGE SCALE GENOMIC DNA]</scope>
    <source>
        <strain evidence="3 4">NPDC050545</strain>
    </source>
</reference>
<organism evidence="3 4">
    <name type="scientific">Nonomuraea typhae</name>
    <dbReference type="NCBI Taxonomy" id="2603600"/>
    <lineage>
        <taxon>Bacteria</taxon>
        <taxon>Bacillati</taxon>
        <taxon>Actinomycetota</taxon>
        <taxon>Actinomycetes</taxon>
        <taxon>Streptosporangiales</taxon>
        <taxon>Streptosporangiaceae</taxon>
        <taxon>Nonomuraea</taxon>
    </lineage>
</organism>
<dbReference type="RefSeq" id="WP_397091580.1">
    <property type="nucleotide sequence ID" value="NZ_JBITGY010000019.1"/>
</dbReference>
<gene>
    <name evidence="3" type="ORF">ACIBG2_49135</name>
</gene>
<keyword evidence="2" id="KW-0732">Signal</keyword>
<dbReference type="InterPro" id="IPR006311">
    <property type="entry name" value="TAT_signal"/>
</dbReference>
<feature type="chain" id="PRO_5047345954" evidence="2">
    <location>
        <begin position="23"/>
        <end position="392"/>
    </location>
</feature>
<sequence>MTTTRRELLAGTLALATLAACAEQQAPAGVKGTVYAETGAGLVAVDLASGRPARQYGAAVPDAGWRRLHQVDGGRLRVLGLPGGKVERESTITGAHVKAVSRSGGLVAVGPPPGPRTGTLIQLAGPSGVRDLWLDGNVEPEAFSGDDKIMYVLEYLPPGEPERYRVRMLALPDGRPEPLNTRDKKPIPAGKEEEMRGQGRQAVLDTGAGVLYTLYTHQPGHLHTRDLIAGADSAPDVHAFVHVLQLDQRWAYCLDLPQPFGAGPPQGHTLALSPGGGALFVYDAGSGTIARADTTDLTVSRTAAGAEHTGEAAALVHRNRLYLAAGASVQVADAATLAPLATWPLPGPARGLAVLNGQLLAGAGEQIVRLDLGGTVLGAVPLPGLLSVRHAA</sequence>
<evidence type="ECO:0000313" key="3">
    <source>
        <dbReference type="EMBL" id="MFI6505422.1"/>
    </source>
</evidence>
<evidence type="ECO:0000256" key="2">
    <source>
        <dbReference type="SAM" id="SignalP"/>
    </source>
</evidence>
<evidence type="ECO:0000313" key="4">
    <source>
        <dbReference type="Proteomes" id="UP001612741"/>
    </source>
</evidence>
<dbReference type="PROSITE" id="PS51257">
    <property type="entry name" value="PROKAR_LIPOPROTEIN"/>
    <property type="match status" value="1"/>
</dbReference>
<name>A0ABW7ZB72_9ACTN</name>
<accession>A0ABW7ZB72</accession>
<protein>
    <submittedName>
        <fullName evidence="3">YncE family protein</fullName>
    </submittedName>
</protein>
<dbReference type="Gene3D" id="2.130.10.10">
    <property type="entry name" value="YVTN repeat-like/Quinoprotein amine dehydrogenase"/>
    <property type="match status" value="1"/>
</dbReference>
<feature type="compositionally biased region" description="Basic and acidic residues" evidence="1">
    <location>
        <begin position="174"/>
        <end position="197"/>
    </location>
</feature>
<dbReference type="Proteomes" id="UP001612741">
    <property type="component" value="Unassembled WGS sequence"/>
</dbReference>
<evidence type="ECO:0000256" key="1">
    <source>
        <dbReference type="SAM" id="MobiDB-lite"/>
    </source>
</evidence>
<dbReference type="InterPro" id="IPR015943">
    <property type="entry name" value="WD40/YVTN_repeat-like_dom_sf"/>
</dbReference>
<comment type="caution">
    <text evidence="3">The sequence shown here is derived from an EMBL/GenBank/DDBJ whole genome shotgun (WGS) entry which is preliminary data.</text>
</comment>
<feature type="signal peptide" evidence="2">
    <location>
        <begin position="1"/>
        <end position="22"/>
    </location>
</feature>
<feature type="region of interest" description="Disordered" evidence="1">
    <location>
        <begin position="172"/>
        <end position="199"/>
    </location>
</feature>
<dbReference type="EMBL" id="JBITGY010000019">
    <property type="protein sequence ID" value="MFI6505422.1"/>
    <property type="molecule type" value="Genomic_DNA"/>
</dbReference>
<dbReference type="SUPFAM" id="SSF50969">
    <property type="entry name" value="YVTN repeat-like/Quinoprotein amine dehydrogenase"/>
    <property type="match status" value="1"/>
</dbReference>